<reference evidence="13 14" key="1">
    <citation type="submission" date="2019-03" db="EMBL/GenBank/DDBJ databases">
        <title>Three New Species of Nocardioides, Nocardioides euryhalodurans sp. nov., Nocardioides seonyuensis sp. nov. and Nocardioides eburneoflavus sp. nov. Iolated from Soil.</title>
        <authorList>
            <person name="Roh S.G."/>
            <person name="Lee C."/>
            <person name="Kim M.-K."/>
            <person name="Kim S.B."/>
        </authorList>
    </citation>
    <scope>NUCLEOTIDE SEQUENCE [LARGE SCALE GENOMIC DNA]</scope>
    <source>
        <strain evidence="13 14">MMS17-SY207-3</strain>
    </source>
</reference>
<accession>A0A4P7IK71</accession>
<evidence type="ECO:0000256" key="2">
    <source>
        <dbReference type="ARBA" id="ARBA00015816"/>
    </source>
</evidence>
<evidence type="ECO:0000256" key="6">
    <source>
        <dbReference type="ARBA" id="ARBA00023014"/>
    </source>
</evidence>
<protein>
    <recommendedName>
        <fullName evidence="2">Cytochrome bc1 complex Rieske iron-sulfur subunit</fullName>
    </recommendedName>
    <alternativeName>
        <fullName evidence="8">Cytochrome bc1 reductase complex subunit QcrA</fullName>
    </alternativeName>
</protein>
<dbReference type="AlphaFoldDB" id="A0A4P7IK71"/>
<evidence type="ECO:0000256" key="3">
    <source>
        <dbReference type="ARBA" id="ARBA00022714"/>
    </source>
</evidence>
<keyword evidence="11" id="KW-0732">Signal</keyword>
<organism evidence="13 14">
    <name type="scientific">Nocardioides seonyuensis</name>
    <dbReference type="NCBI Taxonomy" id="2518371"/>
    <lineage>
        <taxon>Bacteria</taxon>
        <taxon>Bacillati</taxon>
        <taxon>Actinomycetota</taxon>
        <taxon>Actinomycetes</taxon>
        <taxon>Propionibacteriales</taxon>
        <taxon>Nocardioidaceae</taxon>
        <taxon>Nocardioides</taxon>
    </lineage>
</organism>
<dbReference type="InterPro" id="IPR006311">
    <property type="entry name" value="TAT_signal"/>
</dbReference>
<evidence type="ECO:0000256" key="7">
    <source>
        <dbReference type="ARBA" id="ARBA00023157"/>
    </source>
</evidence>
<dbReference type="PRINTS" id="PR00162">
    <property type="entry name" value="RIESKE"/>
</dbReference>
<keyword evidence="3" id="KW-0001">2Fe-2S</keyword>
<dbReference type="InterPro" id="IPR017941">
    <property type="entry name" value="Rieske_2Fe-2S"/>
</dbReference>
<dbReference type="PROSITE" id="PS51257">
    <property type="entry name" value="PROKAR_LIPOPROTEIN"/>
    <property type="match status" value="1"/>
</dbReference>
<evidence type="ECO:0000256" key="1">
    <source>
        <dbReference type="ARBA" id="ARBA00002494"/>
    </source>
</evidence>
<evidence type="ECO:0000313" key="14">
    <source>
        <dbReference type="Proteomes" id="UP000294853"/>
    </source>
</evidence>
<dbReference type="Proteomes" id="UP000294853">
    <property type="component" value="Chromosome"/>
</dbReference>
<gene>
    <name evidence="13" type="ORF">EXE58_18215</name>
</gene>
<evidence type="ECO:0000259" key="12">
    <source>
        <dbReference type="PROSITE" id="PS51296"/>
    </source>
</evidence>
<dbReference type="InterPro" id="IPR014349">
    <property type="entry name" value="Rieske_Fe-S_prot"/>
</dbReference>
<dbReference type="GO" id="GO:0016020">
    <property type="term" value="C:membrane"/>
    <property type="evidence" value="ECO:0007669"/>
    <property type="project" value="InterPro"/>
</dbReference>
<dbReference type="KEGG" id="nsn:EXE58_18215"/>
<dbReference type="GO" id="GO:0004497">
    <property type="term" value="F:monooxygenase activity"/>
    <property type="evidence" value="ECO:0007669"/>
    <property type="project" value="UniProtKB-ARBA"/>
</dbReference>
<name>A0A4P7IK71_9ACTN</name>
<feature type="compositionally biased region" description="Polar residues" evidence="10">
    <location>
        <begin position="30"/>
        <end position="44"/>
    </location>
</feature>
<keyword evidence="4" id="KW-0479">Metal-binding</keyword>
<evidence type="ECO:0000256" key="4">
    <source>
        <dbReference type="ARBA" id="ARBA00022723"/>
    </source>
</evidence>
<dbReference type="PROSITE" id="PS51296">
    <property type="entry name" value="RIESKE"/>
    <property type="match status" value="1"/>
</dbReference>
<dbReference type="InterPro" id="IPR005805">
    <property type="entry name" value="Rieske_Fe-S_prot_C"/>
</dbReference>
<keyword evidence="5" id="KW-0408">Iron</keyword>
<dbReference type="Pfam" id="PF00355">
    <property type="entry name" value="Rieske"/>
    <property type="match status" value="1"/>
</dbReference>
<dbReference type="GO" id="GO:0016705">
    <property type="term" value="F:oxidoreductase activity, acting on paired donors, with incorporation or reduction of molecular oxygen"/>
    <property type="evidence" value="ECO:0007669"/>
    <property type="project" value="UniProtKB-ARBA"/>
</dbReference>
<keyword evidence="7" id="KW-1015">Disulfide bond</keyword>
<evidence type="ECO:0000256" key="8">
    <source>
        <dbReference type="ARBA" id="ARBA00029586"/>
    </source>
</evidence>
<proteinExistence type="predicted"/>
<feature type="domain" description="Rieske" evidence="12">
    <location>
        <begin position="60"/>
        <end position="153"/>
    </location>
</feature>
<evidence type="ECO:0000256" key="10">
    <source>
        <dbReference type="SAM" id="MobiDB-lite"/>
    </source>
</evidence>
<dbReference type="InterPro" id="IPR036922">
    <property type="entry name" value="Rieske_2Fe-2S_sf"/>
</dbReference>
<dbReference type="RefSeq" id="WP_135269155.1">
    <property type="nucleotide sequence ID" value="NZ_CP038436.1"/>
</dbReference>
<keyword evidence="6" id="KW-0411">Iron-sulfur</keyword>
<comment type="cofactor">
    <cofactor evidence="9">
        <name>[2Fe-2S] cluster</name>
        <dbReference type="ChEBI" id="CHEBI:190135"/>
    </cofactor>
</comment>
<dbReference type="PANTHER" id="PTHR10134">
    <property type="entry name" value="CYTOCHROME B-C1 COMPLEX SUBUNIT RIESKE, MITOCHONDRIAL"/>
    <property type="match status" value="1"/>
</dbReference>
<dbReference type="GO" id="GO:0051537">
    <property type="term" value="F:2 iron, 2 sulfur cluster binding"/>
    <property type="evidence" value="ECO:0007669"/>
    <property type="project" value="UniProtKB-KW"/>
</dbReference>
<dbReference type="FunFam" id="2.102.10.10:FF:000016">
    <property type="entry name" value="Nitrite reductase/ring-hydroxylating ferredoxin subunit"/>
    <property type="match status" value="1"/>
</dbReference>
<evidence type="ECO:0000256" key="11">
    <source>
        <dbReference type="SAM" id="SignalP"/>
    </source>
</evidence>
<dbReference type="GO" id="GO:0046872">
    <property type="term" value="F:metal ion binding"/>
    <property type="evidence" value="ECO:0007669"/>
    <property type="project" value="UniProtKB-KW"/>
</dbReference>
<keyword evidence="14" id="KW-1185">Reference proteome</keyword>
<feature type="chain" id="PRO_5020788912" description="Cytochrome bc1 complex Rieske iron-sulfur subunit" evidence="11">
    <location>
        <begin position="26"/>
        <end position="154"/>
    </location>
</feature>
<evidence type="ECO:0000256" key="5">
    <source>
        <dbReference type="ARBA" id="ARBA00023004"/>
    </source>
</evidence>
<sequence>MTAELNRRHALAGAAALAVGVPVLAACGDSTDSATDPSAEPQPTSSDSEESGSGSGSGSPEPLASTSEVPVGGCFVVSAAQVVLTQPSEGDFKAFSATCTHQGCTVSPSSDGVIPCRCHGSEFSLEDGSVLQGPATSPLSSVNISVEGDTITRA</sequence>
<dbReference type="Gene3D" id="2.102.10.10">
    <property type="entry name" value="Rieske [2Fe-2S] iron-sulphur domain"/>
    <property type="match status" value="1"/>
</dbReference>
<dbReference type="OrthoDB" id="25106at2"/>
<dbReference type="SUPFAM" id="SSF50022">
    <property type="entry name" value="ISP domain"/>
    <property type="match status" value="1"/>
</dbReference>
<evidence type="ECO:0000313" key="13">
    <source>
        <dbReference type="EMBL" id="QBX57170.1"/>
    </source>
</evidence>
<comment type="function">
    <text evidence="1">Iron-sulfur subunit of the cytochrome bc1 complex, an essential component of the respiratory electron transport chain required for ATP synthesis. The bc1 complex catalyzes the oxidation of menaquinol and the reduction of cytochrome c in the respiratory chain. The bc1 complex operates through a Q-cycle mechanism that couples electron transfer to generation of the proton gradient that drives ATP synthesis.</text>
</comment>
<evidence type="ECO:0000256" key="9">
    <source>
        <dbReference type="ARBA" id="ARBA00034078"/>
    </source>
</evidence>
<feature type="signal peptide" evidence="11">
    <location>
        <begin position="1"/>
        <end position="25"/>
    </location>
</feature>
<feature type="region of interest" description="Disordered" evidence="10">
    <location>
        <begin position="28"/>
        <end position="67"/>
    </location>
</feature>
<dbReference type="CDD" id="cd03467">
    <property type="entry name" value="Rieske"/>
    <property type="match status" value="1"/>
</dbReference>
<dbReference type="EMBL" id="CP038436">
    <property type="protein sequence ID" value="QBX57170.1"/>
    <property type="molecule type" value="Genomic_DNA"/>
</dbReference>
<dbReference type="PROSITE" id="PS51318">
    <property type="entry name" value="TAT"/>
    <property type="match status" value="1"/>
</dbReference>